<dbReference type="Pfam" id="PF00078">
    <property type="entry name" value="RVT_1"/>
    <property type="match status" value="1"/>
</dbReference>
<feature type="domain" description="RNase H type-1" evidence="3">
    <location>
        <begin position="714"/>
        <end position="857"/>
    </location>
</feature>
<dbReference type="CDD" id="cd09276">
    <property type="entry name" value="Rnase_HI_RT_non_LTR"/>
    <property type="match status" value="1"/>
</dbReference>
<reference evidence="4" key="2">
    <citation type="journal article" date="2019" name="IMA Fungus">
        <title>Genome sequencing and comparison of five Tilletia species to identify candidate genes for the detection of regulated species infecting wheat.</title>
        <authorList>
            <person name="Nguyen H.D.T."/>
            <person name="Sultana T."/>
            <person name="Kesanakurti P."/>
            <person name="Hambleton S."/>
        </authorList>
    </citation>
    <scope>NUCLEOTIDE SEQUENCE</scope>
    <source>
        <strain evidence="4">DAOMC 236416</strain>
    </source>
</reference>
<evidence type="ECO:0000313" key="4">
    <source>
        <dbReference type="EMBL" id="KAE8237766.1"/>
    </source>
</evidence>
<dbReference type="SUPFAM" id="SSF56672">
    <property type="entry name" value="DNA/RNA polymerases"/>
    <property type="match status" value="1"/>
</dbReference>
<dbReference type="AlphaFoldDB" id="A0A8T8SDK8"/>
<dbReference type="InterPro" id="IPR000477">
    <property type="entry name" value="RT_dom"/>
</dbReference>
<keyword evidence="5" id="KW-1185">Reference proteome</keyword>
<dbReference type="InterPro" id="IPR012337">
    <property type="entry name" value="RNaseH-like_sf"/>
</dbReference>
<dbReference type="GO" id="GO:0003676">
    <property type="term" value="F:nucleic acid binding"/>
    <property type="evidence" value="ECO:0007669"/>
    <property type="project" value="InterPro"/>
</dbReference>
<dbReference type="PROSITE" id="PS50878">
    <property type="entry name" value="RT_POL"/>
    <property type="match status" value="1"/>
</dbReference>
<dbReference type="InterPro" id="IPR043502">
    <property type="entry name" value="DNA/RNA_pol_sf"/>
</dbReference>
<evidence type="ECO:0008006" key="6">
    <source>
        <dbReference type="Google" id="ProtNLM"/>
    </source>
</evidence>
<sequence length="1032" mass="114614">MRVAELDLSQARAEGWDERAVRTRRGKAVAAFERQLSRSKKEFFDERINQLCGNSIFAAMKWSSGGKRKGQSPPLVSEDGKVWVRGTDKMALLREVLLAPPAHTRRRLPDLHNPLSATLPDTPLRRDELRSAIFGQAQDKAAGPDGIPFRALRAAWSKLEEKLFVLFGRALAVGWHPKPFRQATLVALPKSGDRDPSLPRSYRLIALLPTLGKVLEKVVAGRLTGLGMEQGWIASEQFGSIPGRSTSDAALTLVHDIEAGWTHEQQLLTSALTFDVRGAYDAVHYVLLICHLHQQGVPLHLLRWILSFLSDRQASMRLDGEEGTMERVEVGIPQGSPVSPILYILFASSLHRLFGPGAVDPELRTVRLLSYVDDKLLYVASRCAEENARILAKAYDQAWRWAKKNGLRFDKEKKEFIEFAAARTSPQRTGSIELRDGEVKAVQLQSSFRWLGIELDPQLKFTRHVEEQTASAKRAAGGMAMLMNTQKGMRVADSRRLYIACIRSRLVYAAAVWWRGLTRVEPGRPHTRKKRGTDGVSRIPPDDPDTIKTNDHAARHAQMMNSAQHQALLRTLPAFKTTSKVALQVEAACPPMDLVLDNCLDRAALRLARMDHHHPLRARVEIMSAAPLVIVSQSTCSFATPPPISLDSTRAAVKRPYSTRLTALARKVPEYIEPAPSRLRQGALTLAQHPRVFIESAADWALPGGGGGKRFPQNAKSLEIFTDGSQLDNGRRVTGAGWVVCQDGMVLERHHQYTGEGREVFDAEAIALMRGTVRGLEVTCRLHASQLTIYADNQAVLHSLRSMTASSSTEAFAVISKSVQDILHLLPSLQVAFCWVRGHSNVPGNEAADTAAQEGAMRGEQAEPDSPATIISFATAARRSRERLQAAWQQRWEQERARAEEEGKVSDYMRSRLTPPTLRPSRLLALLPRREYALVLHLRTGHGDFSEYHHRFKHEDADTVCICGEIFTKLHPLRCSAYAYHAALLQDEHGIPLEVAELLGTDAGVQQLLQYARASQAFAANRTRATLAARAG</sequence>
<feature type="region of interest" description="Disordered" evidence="1">
    <location>
        <begin position="845"/>
        <end position="864"/>
    </location>
</feature>
<dbReference type="CDD" id="cd01650">
    <property type="entry name" value="RT_nLTR_like"/>
    <property type="match status" value="1"/>
</dbReference>
<dbReference type="PANTHER" id="PTHR33481">
    <property type="entry name" value="REVERSE TRANSCRIPTASE"/>
    <property type="match status" value="1"/>
</dbReference>
<dbReference type="PROSITE" id="PS50879">
    <property type="entry name" value="RNASE_H_1"/>
    <property type="match status" value="1"/>
</dbReference>
<dbReference type="GO" id="GO:0004523">
    <property type="term" value="F:RNA-DNA hybrid ribonuclease activity"/>
    <property type="evidence" value="ECO:0007669"/>
    <property type="project" value="InterPro"/>
</dbReference>
<comment type="caution">
    <text evidence="4">The sequence shown here is derived from an EMBL/GenBank/DDBJ whole genome shotgun (WGS) entry which is preliminary data.</text>
</comment>
<evidence type="ECO:0000313" key="5">
    <source>
        <dbReference type="Proteomes" id="UP000077521"/>
    </source>
</evidence>
<dbReference type="SUPFAM" id="SSF53098">
    <property type="entry name" value="Ribonuclease H-like"/>
    <property type="match status" value="1"/>
</dbReference>
<name>A0A8T8SDK8_9BASI</name>
<dbReference type="Gene3D" id="3.30.420.10">
    <property type="entry name" value="Ribonuclease H-like superfamily/Ribonuclease H"/>
    <property type="match status" value="1"/>
</dbReference>
<evidence type="ECO:0000256" key="1">
    <source>
        <dbReference type="SAM" id="MobiDB-lite"/>
    </source>
</evidence>
<gene>
    <name evidence="4" type="ORF">A4X13_0g8645</name>
</gene>
<evidence type="ECO:0000259" key="3">
    <source>
        <dbReference type="PROSITE" id="PS50879"/>
    </source>
</evidence>
<organism evidence="4 5">
    <name type="scientific">Tilletia indica</name>
    <dbReference type="NCBI Taxonomy" id="43049"/>
    <lineage>
        <taxon>Eukaryota</taxon>
        <taxon>Fungi</taxon>
        <taxon>Dikarya</taxon>
        <taxon>Basidiomycota</taxon>
        <taxon>Ustilaginomycotina</taxon>
        <taxon>Exobasidiomycetes</taxon>
        <taxon>Tilletiales</taxon>
        <taxon>Tilletiaceae</taxon>
        <taxon>Tilletia</taxon>
    </lineage>
</organism>
<accession>A0A8T8SDK8</accession>
<dbReference type="Proteomes" id="UP000077521">
    <property type="component" value="Unassembled WGS sequence"/>
</dbReference>
<dbReference type="InterPro" id="IPR036397">
    <property type="entry name" value="RNaseH_sf"/>
</dbReference>
<dbReference type="PANTHER" id="PTHR33481:SF1">
    <property type="entry name" value="ENDONUCLEASE_EXONUCLEASE_PHOSPHATASE DOMAIN-CONTAINING PROTEIN-RELATED"/>
    <property type="match status" value="1"/>
</dbReference>
<dbReference type="Pfam" id="PF00075">
    <property type="entry name" value="RNase_H"/>
    <property type="match status" value="1"/>
</dbReference>
<reference evidence="4" key="1">
    <citation type="submission" date="2016-04" db="EMBL/GenBank/DDBJ databases">
        <authorList>
            <person name="Nguyen H.D."/>
            <person name="Samba Siva P."/>
            <person name="Cullis J."/>
            <person name="Levesque C.A."/>
            <person name="Hambleton S."/>
        </authorList>
    </citation>
    <scope>NUCLEOTIDE SEQUENCE</scope>
    <source>
        <strain evidence="4">DAOMC 236416</strain>
    </source>
</reference>
<dbReference type="EMBL" id="LWDF02001642">
    <property type="protein sequence ID" value="KAE8237766.1"/>
    <property type="molecule type" value="Genomic_DNA"/>
</dbReference>
<protein>
    <recommendedName>
        <fullName evidence="6">RNase H type-1 domain-containing protein</fullName>
    </recommendedName>
</protein>
<feature type="region of interest" description="Disordered" evidence="1">
    <location>
        <begin position="523"/>
        <end position="545"/>
    </location>
</feature>
<feature type="domain" description="Reverse transcriptase" evidence="2">
    <location>
        <begin position="169"/>
        <end position="455"/>
    </location>
</feature>
<dbReference type="InterPro" id="IPR002156">
    <property type="entry name" value="RNaseH_domain"/>
</dbReference>
<evidence type="ECO:0000259" key="2">
    <source>
        <dbReference type="PROSITE" id="PS50878"/>
    </source>
</evidence>
<proteinExistence type="predicted"/>